<dbReference type="AlphaFoldDB" id="W1VC68"/>
<keyword evidence="1" id="KW-1133">Transmembrane helix</keyword>
<comment type="caution">
    <text evidence="2">The sequence shown here is derived from an EMBL/GenBank/DDBJ whole genome shotgun (WGS) entry which is preliminary data.</text>
</comment>
<protein>
    <submittedName>
        <fullName evidence="2">Uncharacterized protein</fullName>
    </submittedName>
</protein>
<proteinExistence type="predicted"/>
<dbReference type="Proteomes" id="UP000018855">
    <property type="component" value="Unassembled WGS sequence"/>
</dbReference>
<dbReference type="EMBL" id="AZMJ01000007">
    <property type="protein sequence ID" value="ETJ02430.1"/>
    <property type="molecule type" value="Genomic_DNA"/>
</dbReference>
<keyword evidence="1" id="KW-0812">Transmembrane</keyword>
<sequence>MIASLIMFGLLEGSDVQGYVIPDLVMAIGLLWAGAMLLYVVKHGGE</sequence>
<organism evidence="2 3">
    <name type="scientific">Veillonella dispar DORA_11</name>
    <dbReference type="NCBI Taxonomy" id="1403949"/>
    <lineage>
        <taxon>Bacteria</taxon>
        <taxon>Bacillati</taxon>
        <taxon>Bacillota</taxon>
        <taxon>Negativicutes</taxon>
        <taxon>Veillonellales</taxon>
        <taxon>Veillonellaceae</taxon>
        <taxon>Veillonella</taxon>
    </lineage>
</organism>
<reference evidence="2 3" key="1">
    <citation type="submission" date="2013-12" db="EMBL/GenBank/DDBJ databases">
        <title>A Varibaculum cambriense genome reconstructed from a premature infant gut community with otherwise low bacterial novelty that shifts toward anaerobic metabolism during the third week of life.</title>
        <authorList>
            <person name="Brown C.T."/>
            <person name="Sharon I."/>
            <person name="Thomas B.C."/>
            <person name="Castelle C.J."/>
            <person name="Morowitz M.J."/>
            <person name="Banfield J.F."/>
        </authorList>
    </citation>
    <scope>NUCLEOTIDE SEQUENCE [LARGE SCALE GENOMIC DNA]</scope>
    <source>
        <strain evidence="3">DORA_11</strain>
    </source>
</reference>
<feature type="transmembrane region" description="Helical" evidence="1">
    <location>
        <begin position="20"/>
        <end position="41"/>
    </location>
</feature>
<evidence type="ECO:0000313" key="3">
    <source>
        <dbReference type="Proteomes" id="UP000018855"/>
    </source>
</evidence>
<name>W1VC68_9FIRM</name>
<gene>
    <name evidence="2" type="ORF">Q619_VDC00007G0006</name>
</gene>
<accession>W1VC68</accession>
<evidence type="ECO:0000256" key="1">
    <source>
        <dbReference type="SAM" id="Phobius"/>
    </source>
</evidence>
<evidence type="ECO:0000313" key="2">
    <source>
        <dbReference type="EMBL" id="ETJ02430.1"/>
    </source>
</evidence>
<dbReference type="PATRIC" id="fig|1403949.3.peg.37"/>
<keyword evidence="1" id="KW-0472">Membrane</keyword>